<dbReference type="RefSeq" id="XP_043043321.1">
    <property type="nucleotide sequence ID" value="XM_043181587.1"/>
</dbReference>
<dbReference type="InterPro" id="IPR011333">
    <property type="entry name" value="SKP1/BTB/POZ_sf"/>
</dbReference>
<accession>A0A9P7VYC2</accession>
<gene>
    <name evidence="2" type="ORF">BT62DRAFT_608807</name>
</gene>
<dbReference type="InterPro" id="IPR000210">
    <property type="entry name" value="BTB/POZ_dom"/>
</dbReference>
<dbReference type="Gene3D" id="3.30.710.10">
    <property type="entry name" value="Potassium Channel Kv1.1, Chain A"/>
    <property type="match status" value="1"/>
</dbReference>
<dbReference type="EMBL" id="MU250527">
    <property type="protein sequence ID" value="KAG7449821.1"/>
    <property type="molecule type" value="Genomic_DNA"/>
</dbReference>
<dbReference type="GeneID" id="66103883"/>
<dbReference type="SUPFAM" id="SSF54695">
    <property type="entry name" value="POZ domain"/>
    <property type="match status" value="1"/>
</dbReference>
<evidence type="ECO:0000313" key="2">
    <source>
        <dbReference type="EMBL" id="KAG7449821.1"/>
    </source>
</evidence>
<evidence type="ECO:0000313" key="3">
    <source>
        <dbReference type="Proteomes" id="UP000812287"/>
    </source>
</evidence>
<proteinExistence type="predicted"/>
<dbReference type="Proteomes" id="UP000812287">
    <property type="component" value="Unassembled WGS sequence"/>
</dbReference>
<keyword evidence="3" id="KW-1185">Reference proteome</keyword>
<protein>
    <recommendedName>
        <fullName evidence="1">BTB domain-containing protein</fullName>
    </recommendedName>
</protein>
<dbReference type="Pfam" id="PF00651">
    <property type="entry name" value="BTB"/>
    <property type="match status" value="1"/>
</dbReference>
<evidence type="ECO:0000259" key="1">
    <source>
        <dbReference type="PROSITE" id="PS50097"/>
    </source>
</evidence>
<comment type="caution">
    <text evidence="2">The sequence shown here is derived from an EMBL/GenBank/DDBJ whole genome shotgun (WGS) entry which is preliminary data.</text>
</comment>
<dbReference type="OrthoDB" id="2593747at2759"/>
<name>A0A9P7VYC2_9AGAR</name>
<organism evidence="2 3">
    <name type="scientific">Guyanagaster necrorhizus</name>
    <dbReference type="NCBI Taxonomy" id="856835"/>
    <lineage>
        <taxon>Eukaryota</taxon>
        <taxon>Fungi</taxon>
        <taxon>Dikarya</taxon>
        <taxon>Basidiomycota</taxon>
        <taxon>Agaricomycotina</taxon>
        <taxon>Agaricomycetes</taxon>
        <taxon>Agaricomycetidae</taxon>
        <taxon>Agaricales</taxon>
        <taxon>Marasmiineae</taxon>
        <taxon>Physalacriaceae</taxon>
        <taxon>Guyanagaster</taxon>
    </lineage>
</organism>
<reference evidence="2" key="1">
    <citation type="submission" date="2020-11" db="EMBL/GenBank/DDBJ databases">
        <title>Adaptations for nitrogen fixation in a non-lichenized fungal sporocarp promotes dispersal by wood-feeding termites.</title>
        <authorList>
            <consortium name="DOE Joint Genome Institute"/>
            <person name="Koch R.A."/>
            <person name="Yoon G."/>
            <person name="Arayal U."/>
            <person name="Lail K."/>
            <person name="Amirebrahimi M."/>
            <person name="Labutti K."/>
            <person name="Lipzen A."/>
            <person name="Riley R."/>
            <person name="Barry K."/>
            <person name="Henrissat B."/>
            <person name="Grigoriev I.V."/>
            <person name="Herr J.R."/>
            <person name="Aime M.C."/>
        </authorList>
    </citation>
    <scope>NUCLEOTIDE SEQUENCE</scope>
    <source>
        <strain evidence="2">MCA 3950</strain>
    </source>
</reference>
<dbReference type="AlphaFoldDB" id="A0A9P7VYC2"/>
<feature type="domain" description="BTB" evidence="1">
    <location>
        <begin position="35"/>
        <end position="109"/>
    </location>
</feature>
<dbReference type="PROSITE" id="PS50097">
    <property type="entry name" value="BTB"/>
    <property type="match status" value="1"/>
</dbReference>
<sequence length="254" mass="29547">MSEQVVPAVVLFSMVSRMSRMPVQPWTRSREFYWETSTFLVENVLFRVPRYQFIENSETFRAMFTLPQAAADTVEGDTDDKPIHLQGVSKVDFEALLKFLYLQNGLFPDKISHEEWLSTLKLSTMWDMTKIRETAIAYIMEHELEIDATERISLGNIYDIPKLVISGIISLVNQWEGVSEEQAKVLGLEMALRIQSIRTTLLRNKGVPGVSPERQVRATARDVFHREWPFLEPVEEVEEVRRMKAKVREEHVSW</sequence>